<evidence type="ECO:0000313" key="10">
    <source>
        <dbReference type="Proteomes" id="UP001159364"/>
    </source>
</evidence>
<protein>
    <recommendedName>
        <fullName evidence="8">Glycosyltransferase family 92 protein</fullName>
        <ecNumber evidence="8">2.4.1.-</ecNumber>
    </recommendedName>
</protein>
<dbReference type="EMBL" id="JAIWQS010000006">
    <property type="protein sequence ID" value="KAJ8762277.1"/>
    <property type="molecule type" value="Genomic_DNA"/>
</dbReference>
<dbReference type="GO" id="GO:0016020">
    <property type="term" value="C:membrane"/>
    <property type="evidence" value="ECO:0007669"/>
    <property type="project" value="UniProtKB-SubCell"/>
</dbReference>
<evidence type="ECO:0000256" key="3">
    <source>
        <dbReference type="ARBA" id="ARBA00022676"/>
    </source>
</evidence>
<evidence type="ECO:0000256" key="2">
    <source>
        <dbReference type="ARBA" id="ARBA00007647"/>
    </source>
</evidence>
<evidence type="ECO:0000256" key="4">
    <source>
        <dbReference type="ARBA" id="ARBA00022679"/>
    </source>
</evidence>
<comment type="caution">
    <text evidence="9">The sequence shown here is derived from an EMBL/GenBank/DDBJ whole genome shotgun (WGS) entry which is preliminary data.</text>
</comment>
<feature type="transmembrane region" description="Helical" evidence="8">
    <location>
        <begin position="32"/>
        <end position="52"/>
    </location>
</feature>
<comment type="subcellular location">
    <subcellularLocation>
        <location evidence="1">Membrane</location>
        <topology evidence="1">Single-pass membrane protein</topology>
    </subcellularLocation>
</comment>
<keyword evidence="4 8" id="KW-0808">Transferase</keyword>
<dbReference type="InterPro" id="IPR008166">
    <property type="entry name" value="Glyco_transf_92"/>
</dbReference>
<organism evidence="9 10">
    <name type="scientific">Erythroxylum novogranatense</name>
    <dbReference type="NCBI Taxonomy" id="1862640"/>
    <lineage>
        <taxon>Eukaryota</taxon>
        <taxon>Viridiplantae</taxon>
        <taxon>Streptophyta</taxon>
        <taxon>Embryophyta</taxon>
        <taxon>Tracheophyta</taxon>
        <taxon>Spermatophyta</taxon>
        <taxon>Magnoliopsida</taxon>
        <taxon>eudicotyledons</taxon>
        <taxon>Gunneridae</taxon>
        <taxon>Pentapetalae</taxon>
        <taxon>rosids</taxon>
        <taxon>fabids</taxon>
        <taxon>Malpighiales</taxon>
        <taxon>Erythroxylaceae</taxon>
        <taxon>Erythroxylum</taxon>
    </lineage>
</organism>
<sequence length="615" mass="70399">MLPHLLRGGYQGGGGGAGGKEGTLLETMRRSAFVTILYVIVSVFLFATFSLYSSRNPVYVADLFNPLSRSSDSSFRAIREDLHNNSRHRPFRQSNSSDQKKNVLMTSPDDESLLEEHSNIDSESILFPDWEVFVIVSTDTPVASRESLLCRYPNEETSPARFAGILASTNQSTFKCELPTRNRRRLPFLSPELTTLSTKELKPPPPAKELMKWSLLAYESFSMETDVVLFVKGVNNRQGMNRPARGLKCIFSDVASNRTVRTAVTSSVQEVFRCAHPDLTALGYNGQDDPSFKVKVSLEISEEVLVVPTVAYYTPWCRIANPKPKSELCATTMVYNVAKFLREWVMYHSKVGVDKFILYDNDSDDGLNDTVEELNEEGYRVETVSWIWPKTQEAGFSHAAIQAKDSCKWMMYLDVDEFVFSASWENSSEPSDQMLKSLIPRSSASSTANRRRRRVGQVSMKCYEFGPSNQRCHPQEGVTQGYTCRRKSDNRHKSIVLLEAIDHSLVNVIHHFTLKREYKWRQLNIQNTLVNHYKYQAWPEFKLKFRRRVSAYVVDWKKAENPSSKDRAPGLGFEPIEPAGWEHKFCEVKDDRLKMVTQKWFGYETVTGYVMAWQR</sequence>
<comment type="similarity">
    <text evidence="2 8">Belongs to the glycosyltransferase 92 family.</text>
</comment>
<accession>A0AAV8T672</accession>
<dbReference type="EC" id="2.4.1.-" evidence="8"/>
<reference evidence="9 10" key="1">
    <citation type="submission" date="2021-09" db="EMBL/GenBank/DDBJ databases">
        <title>Genomic insights and catalytic innovation underlie evolution of tropane alkaloids biosynthesis.</title>
        <authorList>
            <person name="Wang Y.-J."/>
            <person name="Tian T."/>
            <person name="Huang J.-P."/>
            <person name="Huang S.-X."/>
        </authorList>
    </citation>
    <scope>NUCLEOTIDE SEQUENCE [LARGE SCALE GENOMIC DNA]</scope>
    <source>
        <strain evidence="9">KIB-2018</strain>
        <tissue evidence="9">Leaf</tissue>
    </source>
</reference>
<evidence type="ECO:0000256" key="6">
    <source>
        <dbReference type="ARBA" id="ARBA00022989"/>
    </source>
</evidence>
<evidence type="ECO:0000313" key="9">
    <source>
        <dbReference type="EMBL" id="KAJ8762277.1"/>
    </source>
</evidence>
<dbReference type="PANTHER" id="PTHR21461">
    <property type="entry name" value="GLYCOSYLTRANSFERASE FAMILY 92 PROTEIN"/>
    <property type="match status" value="1"/>
</dbReference>
<evidence type="ECO:0000256" key="7">
    <source>
        <dbReference type="ARBA" id="ARBA00023136"/>
    </source>
</evidence>
<proteinExistence type="inferred from homology"/>
<keyword evidence="7 8" id="KW-0472">Membrane</keyword>
<dbReference type="Proteomes" id="UP001159364">
    <property type="component" value="Linkage Group LG06"/>
</dbReference>
<keyword evidence="6 8" id="KW-1133">Transmembrane helix</keyword>
<keyword evidence="10" id="KW-1185">Reference proteome</keyword>
<keyword evidence="3 8" id="KW-0328">Glycosyltransferase</keyword>
<dbReference type="PANTHER" id="PTHR21461:SF69">
    <property type="entry name" value="GLYCOSYLTRANSFERASE FAMILY 92 PROTEIN"/>
    <property type="match status" value="1"/>
</dbReference>
<evidence type="ECO:0000256" key="5">
    <source>
        <dbReference type="ARBA" id="ARBA00022692"/>
    </source>
</evidence>
<evidence type="ECO:0000256" key="8">
    <source>
        <dbReference type="RuleBase" id="RU366017"/>
    </source>
</evidence>
<gene>
    <name evidence="9" type="ORF">K2173_007434</name>
</gene>
<keyword evidence="5 8" id="KW-0812">Transmembrane</keyword>
<dbReference type="AlphaFoldDB" id="A0AAV8T672"/>
<name>A0AAV8T672_9ROSI</name>
<dbReference type="GO" id="GO:0016757">
    <property type="term" value="F:glycosyltransferase activity"/>
    <property type="evidence" value="ECO:0007669"/>
    <property type="project" value="UniProtKB-UniRule"/>
</dbReference>
<dbReference type="Pfam" id="PF01697">
    <property type="entry name" value="Glyco_transf_92"/>
    <property type="match status" value="1"/>
</dbReference>
<evidence type="ECO:0000256" key="1">
    <source>
        <dbReference type="ARBA" id="ARBA00004167"/>
    </source>
</evidence>
<dbReference type="GO" id="GO:0005737">
    <property type="term" value="C:cytoplasm"/>
    <property type="evidence" value="ECO:0007669"/>
    <property type="project" value="TreeGrafter"/>
</dbReference>